<feature type="region of interest" description="Disordered" evidence="1">
    <location>
        <begin position="109"/>
        <end position="134"/>
    </location>
</feature>
<organism evidence="2 3">
    <name type="scientific">Marchantia polymorpha subsp. ruderalis</name>
    <dbReference type="NCBI Taxonomy" id="1480154"/>
    <lineage>
        <taxon>Eukaryota</taxon>
        <taxon>Viridiplantae</taxon>
        <taxon>Streptophyta</taxon>
        <taxon>Embryophyta</taxon>
        <taxon>Marchantiophyta</taxon>
        <taxon>Marchantiopsida</taxon>
        <taxon>Marchantiidae</taxon>
        <taxon>Marchantiales</taxon>
        <taxon>Marchantiaceae</taxon>
        <taxon>Marchantia</taxon>
    </lineage>
</organism>
<gene>
    <name evidence="2" type="ORF">AXG93_3671s1260</name>
</gene>
<dbReference type="EMBL" id="LVLJ01000837">
    <property type="protein sequence ID" value="OAE32407.1"/>
    <property type="molecule type" value="Genomic_DNA"/>
</dbReference>
<accession>A0A176WH05</accession>
<proteinExistence type="predicted"/>
<reference evidence="2" key="1">
    <citation type="submission" date="2016-03" db="EMBL/GenBank/DDBJ databases">
        <title>Mechanisms controlling the formation of the plant cell surface in tip-growing cells are functionally conserved among land plants.</title>
        <authorList>
            <person name="Honkanen S."/>
            <person name="Jones V.A."/>
            <person name="Morieri G."/>
            <person name="Champion C."/>
            <person name="Hetherington A.J."/>
            <person name="Kelly S."/>
            <person name="Saint-Marcoux D."/>
            <person name="Proust H."/>
            <person name="Prescott H."/>
            <person name="Dolan L."/>
        </authorList>
    </citation>
    <scope>NUCLEOTIDE SEQUENCE [LARGE SCALE GENOMIC DNA]</scope>
    <source>
        <tissue evidence="2">Whole gametophyte</tissue>
    </source>
</reference>
<dbReference type="Proteomes" id="UP000077202">
    <property type="component" value="Unassembled WGS sequence"/>
</dbReference>
<dbReference type="AlphaFoldDB" id="A0A176WH05"/>
<keyword evidence="3" id="KW-1185">Reference proteome</keyword>
<protein>
    <submittedName>
        <fullName evidence="2">Uncharacterized protein</fullName>
    </submittedName>
</protein>
<evidence type="ECO:0000313" key="3">
    <source>
        <dbReference type="Proteomes" id="UP000077202"/>
    </source>
</evidence>
<sequence length="190" mass="21215">MTEEVTTVWDQDPLAEDRVRVPLKRLVEVLTVSLDTEEYPETLEKIAEKVIPPLRYLDSKLGKYAGVTNIGSYVELVHKRTRAKVATTCAASAKERQLQETKTKYKYLNQNKEKRRGKGRSKKQEAATPTREVPVTATPQGIQTAGLVAHEASLRERLATTPISTYIQSPGDTSSTAATTETLTYITPYF</sequence>
<evidence type="ECO:0000256" key="1">
    <source>
        <dbReference type="SAM" id="MobiDB-lite"/>
    </source>
</evidence>
<name>A0A176WH05_MARPO</name>
<evidence type="ECO:0000313" key="2">
    <source>
        <dbReference type="EMBL" id="OAE32407.1"/>
    </source>
</evidence>
<comment type="caution">
    <text evidence="2">The sequence shown here is derived from an EMBL/GenBank/DDBJ whole genome shotgun (WGS) entry which is preliminary data.</text>
</comment>